<protein>
    <submittedName>
        <fullName evidence="9">Twin-arginine translocase TatA/TatE family subunit</fullName>
    </submittedName>
</protein>
<dbReference type="GO" id="GO:0015031">
    <property type="term" value="P:protein transport"/>
    <property type="evidence" value="ECO:0007669"/>
    <property type="project" value="UniProtKB-KW"/>
</dbReference>
<evidence type="ECO:0000313" key="10">
    <source>
        <dbReference type="Proteomes" id="UP000593758"/>
    </source>
</evidence>
<organism evidence="9 10">
    <name type="scientific">Ruania alkalisoli</name>
    <dbReference type="NCBI Taxonomy" id="2779775"/>
    <lineage>
        <taxon>Bacteria</taxon>
        <taxon>Bacillati</taxon>
        <taxon>Actinomycetota</taxon>
        <taxon>Actinomycetes</taxon>
        <taxon>Micrococcales</taxon>
        <taxon>Ruaniaceae</taxon>
        <taxon>Ruania</taxon>
    </lineage>
</organism>
<keyword evidence="4" id="KW-0653">Protein transport</keyword>
<dbReference type="InterPro" id="IPR003369">
    <property type="entry name" value="TatA/B/E"/>
</dbReference>
<evidence type="ECO:0000256" key="7">
    <source>
        <dbReference type="ARBA" id="ARBA00023136"/>
    </source>
</evidence>
<proteinExistence type="predicted"/>
<evidence type="ECO:0000256" key="5">
    <source>
        <dbReference type="ARBA" id="ARBA00022989"/>
    </source>
</evidence>
<name>A0A7M1SYI4_9MICO</name>
<dbReference type="GO" id="GO:0016020">
    <property type="term" value="C:membrane"/>
    <property type="evidence" value="ECO:0007669"/>
    <property type="project" value="UniProtKB-ARBA"/>
</dbReference>
<feature type="compositionally biased region" description="Acidic residues" evidence="8">
    <location>
        <begin position="123"/>
        <end position="132"/>
    </location>
</feature>
<evidence type="ECO:0000256" key="4">
    <source>
        <dbReference type="ARBA" id="ARBA00022927"/>
    </source>
</evidence>
<dbReference type="AlphaFoldDB" id="A0A7M1SYI4"/>
<feature type="compositionally biased region" description="Polar residues" evidence="8">
    <location>
        <begin position="83"/>
        <end position="94"/>
    </location>
</feature>
<evidence type="ECO:0000256" key="3">
    <source>
        <dbReference type="ARBA" id="ARBA00022692"/>
    </source>
</evidence>
<dbReference type="Pfam" id="PF02416">
    <property type="entry name" value="TatA_B_E"/>
    <property type="match status" value="1"/>
</dbReference>
<comment type="subcellular location">
    <subcellularLocation>
        <location evidence="1">Membrane</location>
        <topology evidence="1">Single-pass membrane protein</topology>
    </subcellularLocation>
</comment>
<dbReference type="KEGG" id="halt:IM660_05705"/>
<keyword evidence="2" id="KW-0813">Transport</keyword>
<dbReference type="EMBL" id="CP063169">
    <property type="protein sequence ID" value="QOR72609.1"/>
    <property type="molecule type" value="Genomic_DNA"/>
</dbReference>
<feature type="compositionally biased region" description="Low complexity" evidence="8">
    <location>
        <begin position="95"/>
        <end position="118"/>
    </location>
</feature>
<keyword evidence="6" id="KW-0811">Translocation</keyword>
<dbReference type="RefSeq" id="WP_193499244.1">
    <property type="nucleotide sequence ID" value="NZ_CP063169.1"/>
</dbReference>
<keyword evidence="3" id="KW-0812">Transmembrane</keyword>
<sequence length="169" mass="17814">MNVEELLIIAVVAVILIGPQHLPKYAEQLARLVRTLRDMARGATESIREELGPDADLDFSKLDPRQYDPRRIVRDALLDEVNPNGSRTKPSGTGTRNRSASNAGRAASGAAAATSTATRTKDETDDATDPIDDGQATTASDAAAENDAGTDAVVENPLANGAPFDDEAT</sequence>
<accession>A0A7M1SYI4</accession>
<keyword evidence="7" id="KW-0472">Membrane</keyword>
<keyword evidence="5" id="KW-1133">Transmembrane helix</keyword>
<feature type="region of interest" description="Disordered" evidence="8">
    <location>
        <begin position="75"/>
        <end position="169"/>
    </location>
</feature>
<dbReference type="Gene3D" id="1.20.5.3310">
    <property type="match status" value="1"/>
</dbReference>
<evidence type="ECO:0000313" key="9">
    <source>
        <dbReference type="EMBL" id="QOR72609.1"/>
    </source>
</evidence>
<evidence type="ECO:0000256" key="8">
    <source>
        <dbReference type="SAM" id="MobiDB-lite"/>
    </source>
</evidence>
<evidence type="ECO:0000256" key="6">
    <source>
        <dbReference type="ARBA" id="ARBA00023010"/>
    </source>
</evidence>
<evidence type="ECO:0000256" key="2">
    <source>
        <dbReference type="ARBA" id="ARBA00022448"/>
    </source>
</evidence>
<gene>
    <name evidence="9" type="ORF">IM660_05705</name>
</gene>
<keyword evidence="10" id="KW-1185">Reference proteome</keyword>
<reference evidence="9 10" key="1">
    <citation type="submission" date="2020-10" db="EMBL/GenBank/DDBJ databases">
        <title>Haloactinobacterium sp. RN3S43, a bacterium isolated from saline soil.</title>
        <authorList>
            <person name="Sun J.-Q."/>
        </authorList>
    </citation>
    <scope>NUCLEOTIDE SEQUENCE [LARGE SCALE GENOMIC DNA]</scope>
    <source>
        <strain evidence="9 10">RN3S43</strain>
    </source>
</reference>
<dbReference type="Proteomes" id="UP000593758">
    <property type="component" value="Chromosome"/>
</dbReference>
<evidence type="ECO:0000256" key="1">
    <source>
        <dbReference type="ARBA" id="ARBA00004167"/>
    </source>
</evidence>